<comment type="caution">
    <text evidence="1">The sequence shown here is derived from an EMBL/GenBank/DDBJ whole genome shotgun (WGS) entry which is preliminary data.</text>
</comment>
<reference evidence="1 2" key="1">
    <citation type="submission" date="2020-02" db="EMBL/GenBank/DDBJ databases">
        <authorList>
            <person name="Kim M.K."/>
        </authorList>
    </citation>
    <scope>NUCLEOTIDE SEQUENCE [LARGE SCALE GENOMIC DNA]</scope>
    <source>
        <strain evidence="1 2">17J57-3</strain>
    </source>
</reference>
<organism evidence="1 2">
    <name type="scientific">Noviherbaspirillum galbum</name>
    <dbReference type="NCBI Taxonomy" id="2709383"/>
    <lineage>
        <taxon>Bacteria</taxon>
        <taxon>Pseudomonadati</taxon>
        <taxon>Pseudomonadota</taxon>
        <taxon>Betaproteobacteria</taxon>
        <taxon>Burkholderiales</taxon>
        <taxon>Oxalobacteraceae</taxon>
        <taxon>Noviherbaspirillum</taxon>
    </lineage>
</organism>
<name>A0A6B3SN84_9BURK</name>
<accession>A0A6B3SN84</accession>
<gene>
    <name evidence="1" type="ORF">G3574_03910</name>
</gene>
<evidence type="ECO:0000313" key="2">
    <source>
        <dbReference type="Proteomes" id="UP000482155"/>
    </source>
</evidence>
<dbReference type="Proteomes" id="UP000482155">
    <property type="component" value="Unassembled WGS sequence"/>
</dbReference>
<keyword evidence="2" id="KW-1185">Reference proteome</keyword>
<dbReference type="EMBL" id="JAAIVB010000011">
    <property type="protein sequence ID" value="NEX60216.1"/>
    <property type="molecule type" value="Genomic_DNA"/>
</dbReference>
<proteinExistence type="predicted"/>
<evidence type="ECO:0000313" key="1">
    <source>
        <dbReference type="EMBL" id="NEX60216.1"/>
    </source>
</evidence>
<dbReference type="AlphaFoldDB" id="A0A6B3SN84"/>
<protein>
    <submittedName>
        <fullName evidence="1">Helix-turn-helix domain-containing protein</fullName>
    </submittedName>
</protein>
<sequence length="100" mass="11452">MEGENTARSLAPYDPNRLLDYVKKRFNLKNDAALCRVLRVTAPVISKIRHGRLPVGAALLINIHEMTDLPVRELRDIMGDRRQIVRISPDHTKPREEGDQ</sequence>